<dbReference type="Gene3D" id="3.40.50.720">
    <property type="entry name" value="NAD(P)-binding Rossmann-like Domain"/>
    <property type="match status" value="1"/>
</dbReference>
<feature type="non-terminal residue" evidence="2">
    <location>
        <position position="1"/>
    </location>
</feature>
<dbReference type="SUPFAM" id="SSF51735">
    <property type="entry name" value="NAD(P)-binding Rossmann-fold domains"/>
    <property type="match status" value="1"/>
</dbReference>
<sequence length="39" mass="4010">GKPEELIGTLLWLVDNNASGFVNGITVPVDGGFSSYSGV</sequence>
<proteinExistence type="predicted"/>
<dbReference type="EMBL" id="SMGQ01000006">
    <property type="protein sequence ID" value="TCK98923.1"/>
    <property type="molecule type" value="Genomic_DNA"/>
</dbReference>
<dbReference type="InterPro" id="IPR036291">
    <property type="entry name" value="NAD(P)-bd_dom_sf"/>
</dbReference>
<accession>A0A4R1N8B2</accession>
<evidence type="ECO:0000313" key="2">
    <source>
        <dbReference type="EMBL" id="TCK98923.1"/>
    </source>
</evidence>
<dbReference type="EMBL" id="SMGQ01000014">
    <property type="protein sequence ID" value="TCK92503.1"/>
    <property type="molecule type" value="Genomic_DNA"/>
</dbReference>
<gene>
    <name evidence="2" type="ORF">EDC19_0115</name>
    <name evidence="1" type="ORF">EDC19_2238</name>
</gene>
<evidence type="ECO:0000313" key="3">
    <source>
        <dbReference type="Proteomes" id="UP000294545"/>
    </source>
</evidence>
<comment type="caution">
    <text evidence="2">The sequence shown here is derived from an EMBL/GenBank/DDBJ whole genome shotgun (WGS) entry which is preliminary data.</text>
</comment>
<dbReference type="AlphaFoldDB" id="A0A4R1N8B2"/>
<organism evidence="2 3">
    <name type="scientific">Natranaerovirga hydrolytica</name>
    <dbReference type="NCBI Taxonomy" id="680378"/>
    <lineage>
        <taxon>Bacteria</taxon>
        <taxon>Bacillati</taxon>
        <taxon>Bacillota</taxon>
        <taxon>Clostridia</taxon>
        <taxon>Lachnospirales</taxon>
        <taxon>Natranaerovirgaceae</taxon>
        <taxon>Natranaerovirga</taxon>
    </lineage>
</organism>
<protein>
    <recommendedName>
        <fullName evidence="4">Enoyl-ACP reductase-like protein</fullName>
    </recommendedName>
</protein>
<reference evidence="2 3" key="1">
    <citation type="submission" date="2019-03" db="EMBL/GenBank/DDBJ databases">
        <title>Genomic Encyclopedia of Type Strains, Phase IV (KMG-IV): sequencing the most valuable type-strain genomes for metagenomic binning, comparative biology and taxonomic classification.</title>
        <authorList>
            <person name="Goeker M."/>
        </authorList>
    </citation>
    <scope>NUCLEOTIDE SEQUENCE [LARGE SCALE GENOMIC DNA]</scope>
    <source>
        <strain evidence="2 3">DSM 24176</strain>
    </source>
</reference>
<keyword evidence="3" id="KW-1185">Reference proteome</keyword>
<name>A0A4R1N8B2_9FIRM</name>
<evidence type="ECO:0008006" key="4">
    <source>
        <dbReference type="Google" id="ProtNLM"/>
    </source>
</evidence>
<evidence type="ECO:0000313" key="1">
    <source>
        <dbReference type="EMBL" id="TCK92503.1"/>
    </source>
</evidence>
<dbReference type="Proteomes" id="UP000294545">
    <property type="component" value="Unassembled WGS sequence"/>
</dbReference>